<dbReference type="InterPro" id="IPR058533">
    <property type="entry name" value="Cation_efflux_TM"/>
</dbReference>
<keyword evidence="13" id="KW-1185">Reference proteome</keyword>
<evidence type="ECO:0000256" key="6">
    <source>
        <dbReference type="ARBA" id="ARBA00022989"/>
    </source>
</evidence>
<dbReference type="Pfam" id="PF16916">
    <property type="entry name" value="ZT_dimer"/>
    <property type="match status" value="1"/>
</dbReference>
<dbReference type="SUPFAM" id="SSF161111">
    <property type="entry name" value="Cation efflux protein transmembrane domain-like"/>
    <property type="match status" value="1"/>
</dbReference>
<comment type="caution">
    <text evidence="12">The sequence shown here is derived from an EMBL/GenBank/DDBJ whole genome shotgun (WGS) entry which is preliminary data.</text>
</comment>
<proteinExistence type="inferred from homology"/>
<gene>
    <name evidence="12" type="ORF">KK083_06165</name>
</gene>
<comment type="similarity">
    <text evidence="2">Belongs to the cation diffusion facilitator (CDF) transporter (TC 2.A.4) family. SLC30A subfamily.</text>
</comment>
<keyword evidence="5" id="KW-0862">Zinc</keyword>
<protein>
    <submittedName>
        <fullName evidence="12">Cation diffusion facilitator family transporter</fullName>
    </submittedName>
</protein>
<evidence type="ECO:0000256" key="9">
    <source>
        <dbReference type="SAM" id="Phobius"/>
    </source>
</evidence>
<keyword evidence="8 9" id="KW-0472">Membrane</keyword>
<accession>A0AAP2DHX5</accession>
<evidence type="ECO:0000256" key="2">
    <source>
        <dbReference type="ARBA" id="ARBA00008873"/>
    </source>
</evidence>
<dbReference type="AlphaFoldDB" id="A0AAP2DHX5"/>
<dbReference type="SUPFAM" id="SSF160240">
    <property type="entry name" value="Cation efflux protein cytoplasmic domain-like"/>
    <property type="match status" value="1"/>
</dbReference>
<evidence type="ECO:0000256" key="7">
    <source>
        <dbReference type="ARBA" id="ARBA00023065"/>
    </source>
</evidence>
<dbReference type="Gene3D" id="3.30.70.1350">
    <property type="entry name" value="Cation efflux protein, cytoplasmic domain"/>
    <property type="match status" value="1"/>
</dbReference>
<keyword evidence="3" id="KW-0813">Transport</keyword>
<feature type="domain" description="Cation efflux protein cytoplasmic" evidence="11">
    <location>
        <begin position="217"/>
        <end position="292"/>
    </location>
</feature>
<feature type="transmembrane region" description="Helical" evidence="9">
    <location>
        <begin position="21"/>
        <end position="44"/>
    </location>
</feature>
<dbReference type="GO" id="GO:0005886">
    <property type="term" value="C:plasma membrane"/>
    <property type="evidence" value="ECO:0007669"/>
    <property type="project" value="TreeGrafter"/>
</dbReference>
<dbReference type="EMBL" id="JAHESF010000004">
    <property type="protein sequence ID" value="MBT1696450.1"/>
    <property type="molecule type" value="Genomic_DNA"/>
</dbReference>
<evidence type="ECO:0000313" key="12">
    <source>
        <dbReference type="EMBL" id="MBT1696450.1"/>
    </source>
</evidence>
<evidence type="ECO:0000259" key="11">
    <source>
        <dbReference type="Pfam" id="PF16916"/>
    </source>
</evidence>
<dbReference type="PANTHER" id="PTHR11562:SF17">
    <property type="entry name" value="RE54080P-RELATED"/>
    <property type="match status" value="1"/>
</dbReference>
<feature type="transmembrane region" description="Helical" evidence="9">
    <location>
        <begin position="50"/>
        <end position="70"/>
    </location>
</feature>
<dbReference type="Proteomes" id="UP001319200">
    <property type="component" value="Unassembled WGS sequence"/>
</dbReference>
<feature type="domain" description="Cation efflux protein transmembrane" evidence="10">
    <location>
        <begin position="26"/>
        <end position="213"/>
    </location>
</feature>
<feature type="transmembrane region" description="Helical" evidence="9">
    <location>
        <begin position="164"/>
        <end position="182"/>
    </location>
</feature>
<keyword evidence="5" id="KW-0864">Zinc transport</keyword>
<evidence type="ECO:0000259" key="10">
    <source>
        <dbReference type="Pfam" id="PF01545"/>
    </source>
</evidence>
<comment type="subcellular location">
    <subcellularLocation>
        <location evidence="1">Membrane</location>
        <topology evidence="1">Multi-pass membrane protein</topology>
    </subcellularLocation>
</comment>
<keyword evidence="4 9" id="KW-0812">Transmembrane</keyword>
<dbReference type="PANTHER" id="PTHR11562">
    <property type="entry name" value="CATION EFFLUX PROTEIN/ ZINC TRANSPORTER"/>
    <property type="match status" value="1"/>
</dbReference>
<feature type="transmembrane region" description="Helical" evidence="9">
    <location>
        <begin position="188"/>
        <end position="205"/>
    </location>
</feature>
<dbReference type="InterPro" id="IPR027470">
    <property type="entry name" value="Cation_efflux_CTD"/>
</dbReference>
<evidence type="ECO:0000256" key="1">
    <source>
        <dbReference type="ARBA" id="ARBA00004141"/>
    </source>
</evidence>
<name>A0AAP2DHX5_9BACT</name>
<dbReference type="InterPro" id="IPR002524">
    <property type="entry name" value="Cation_efflux"/>
</dbReference>
<evidence type="ECO:0000256" key="8">
    <source>
        <dbReference type="ARBA" id="ARBA00023136"/>
    </source>
</evidence>
<dbReference type="GO" id="GO:0005385">
    <property type="term" value="F:zinc ion transmembrane transporter activity"/>
    <property type="evidence" value="ECO:0007669"/>
    <property type="project" value="TreeGrafter"/>
</dbReference>
<keyword evidence="7" id="KW-0406">Ion transport</keyword>
<dbReference type="Gene3D" id="1.20.1510.10">
    <property type="entry name" value="Cation efflux protein transmembrane domain"/>
    <property type="match status" value="1"/>
</dbReference>
<evidence type="ECO:0000313" key="13">
    <source>
        <dbReference type="Proteomes" id="UP001319200"/>
    </source>
</evidence>
<dbReference type="RefSeq" id="WP_254161731.1">
    <property type="nucleotide sequence ID" value="NZ_JAHESF010000004.1"/>
</dbReference>
<dbReference type="Pfam" id="PF01545">
    <property type="entry name" value="Cation_efflux"/>
    <property type="match status" value="1"/>
</dbReference>
<evidence type="ECO:0000256" key="3">
    <source>
        <dbReference type="ARBA" id="ARBA00022448"/>
    </source>
</evidence>
<keyword evidence="6 9" id="KW-1133">Transmembrane helix</keyword>
<feature type="transmembrane region" description="Helical" evidence="9">
    <location>
        <begin position="125"/>
        <end position="143"/>
    </location>
</feature>
<reference evidence="12 13" key="1">
    <citation type="submission" date="2021-05" db="EMBL/GenBank/DDBJ databases">
        <title>A Polyphasic approach of four new species of the genus Ohtaekwangia: Ohtaekwangia histidinii sp. nov., Ohtaekwangia cretensis sp. nov., Ohtaekwangia indiensis sp. nov., Ohtaekwangia reichenbachii sp. nov. from diverse environment.</title>
        <authorList>
            <person name="Octaviana S."/>
        </authorList>
    </citation>
    <scope>NUCLEOTIDE SEQUENCE [LARGE SCALE GENOMIC DNA]</scope>
    <source>
        <strain evidence="12 13">PWU4</strain>
    </source>
</reference>
<sequence>MAHDHSHSHGHHHHHHHDHSAGNISAAFWLNTVFALIEVAGGLYTNSVAILSDALHDFGDSLSLGLSWYFQKKSKQKRDASFSYGYRRFSLLGAIINSLVLVIGSIFILREAIGRLAEPQTPDTKGMLLLAVMGIVVNGAAMLRLQKGKSLNERVVSLHFMEDVLGWTAVLIGSIVMMFFDVPILDPILSVGISVFILFNVYKNIRSLLRILLQGVPENVDEVAIKKKLMTIPGVEGVHDIHAWSMDGQYNILTLHLVVNNTVTFQETEKIKGEARHCLEHLHLNHITIETEQLQAHCQLEDC</sequence>
<evidence type="ECO:0000256" key="5">
    <source>
        <dbReference type="ARBA" id="ARBA00022906"/>
    </source>
</evidence>
<evidence type="ECO:0000256" key="4">
    <source>
        <dbReference type="ARBA" id="ARBA00022692"/>
    </source>
</evidence>
<dbReference type="InterPro" id="IPR036837">
    <property type="entry name" value="Cation_efflux_CTD_sf"/>
</dbReference>
<dbReference type="InterPro" id="IPR027469">
    <property type="entry name" value="Cation_efflux_TMD_sf"/>
</dbReference>
<dbReference type="NCBIfam" id="TIGR01297">
    <property type="entry name" value="CDF"/>
    <property type="match status" value="1"/>
</dbReference>
<feature type="transmembrane region" description="Helical" evidence="9">
    <location>
        <begin position="91"/>
        <end position="113"/>
    </location>
</feature>
<dbReference type="InterPro" id="IPR050681">
    <property type="entry name" value="CDF/SLC30A"/>
</dbReference>
<organism evidence="12 13">
    <name type="scientific">Chryseosolibacter histidini</name>
    <dbReference type="NCBI Taxonomy" id="2782349"/>
    <lineage>
        <taxon>Bacteria</taxon>
        <taxon>Pseudomonadati</taxon>
        <taxon>Bacteroidota</taxon>
        <taxon>Cytophagia</taxon>
        <taxon>Cytophagales</taxon>
        <taxon>Chryseotaleaceae</taxon>
        <taxon>Chryseosolibacter</taxon>
    </lineage>
</organism>